<evidence type="ECO:0000313" key="1">
    <source>
        <dbReference type="EMBL" id="ETN97712.1"/>
    </source>
</evidence>
<protein>
    <submittedName>
        <fullName evidence="1">Uncharacterized protein</fullName>
    </submittedName>
</protein>
<feature type="non-terminal residue" evidence="1">
    <location>
        <position position="1"/>
    </location>
</feature>
<accession>X6L7E8</accession>
<sequence length="114" mass="13177">TFTKKKKQMKYTKKLRLQELEQGQMKTQMMEGVELSDTNAKAIPLDMHPAQLARYKKMDQQPKFEGNISNAHNFVLNRTCYDMGLLLQISMLKNGVDFLLINESNKIVKLKNNG</sequence>
<evidence type="ECO:0000313" key="2">
    <source>
        <dbReference type="Proteomes" id="UP000023152"/>
    </source>
</evidence>
<dbReference type="Proteomes" id="UP000023152">
    <property type="component" value="Unassembled WGS sequence"/>
</dbReference>
<dbReference type="AlphaFoldDB" id="X6L7E8"/>
<proteinExistence type="predicted"/>
<reference evidence="1 2" key="1">
    <citation type="journal article" date="2013" name="Curr. Biol.">
        <title>The Genome of the Foraminiferan Reticulomyxa filosa.</title>
        <authorList>
            <person name="Glockner G."/>
            <person name="Hulsmann N."/>
            <person name="Schleicher M."/>
            <person name="Noegel A.A."/>
            <person name="Eichinger L."/>
            <person name="Gallinger C."/>
            <person name="Pawlowski J."/>
            <person name="Sierra R."/>
            <person name="Euteneuer U."/>
            <person name="Pillet L."/>
            <person name="Moustafa A."/>
            <person name="Platzer M."/>
            <person name="Groth M."/>
            <person name="Szafranski K."/>
            <person name="Schliwa M."/>
        </authorList>
    </citation>
    <scope>NUCLEOTIDE SEQUENCE [LARGE SCALE GENOMIC DNA]</scope>
</reference>
<dbReference type="EMBL" id="ASPP01048850">
    <property type="protein sequence ID" value="ETN97712.1"/>
    <property type="molecule type" value="Genomic_DNA"/>
</dbReference>
<comment type="caution">
    <text evidence="1">The sequence shown here is derived from an EMBL/GenBank/DDBJ whole genome shotgun (WGS) entry which is preliminary data.</text>
</comment>
<keyword evidence="2" id="KW-1185">Reference proteome</keyword>
<gene>
    <name evidence="1" type="ORF">RFI_39814</name>
</gene>
<organism evidence="1 2">
    <name type="scientific">Reticulomyxa filosa</name>
    <dbReference type="NCBI Taxonomy" id="46433"/>
    <lineage>
        <taxon>Eukaryota</taxon>
        <taxon>Sar</taxon>
        <taxon>Rhizaria</taxon>
        <taxon>Retaria</taxon>
        <taxon>Foraminifera</taxon>
        <taxon>Monothalamids</taxon>
        <taxon>Reticulomyxidae</taxon>
        <taxon>Reticulomyxa</taxon>
    </lineage>
</organism>
<name>X6L7E8_RETFI</name>